<gene>
    <name evidence="6" type="ORF">JF539_00355</name>
</gene>
<dbReference type="SUPFAM" id="SSF46785">
    <property type="entry name" value="Winged helix' DNA-binding domain"/>
    <property type="match status" value="1"/>
</dbReference>
<evidence type="ECO:0000259" key="4">
    <source>
        <dbReference type="PROSITE" id="PS50042"/>
    </source>
</evidence>
<name>A0A939E8Y3_9HYPH</name>
<evidence type="ECO:0000313" key="6">
    <source>
        <dbReference type="EMBL" id="MBN9668765.1"/>
    </source>
</evidence>
<dbReference type="AlphaFoldDB" id="A0A939E8Y3"/>
<feature type="domain" description="Cyclic nucleotide-binding" evidence="4">
    <location>
        <begin position="25"/>
        <end position="103"/>
    </location>
</feature>
<proteinExistence type="predicted"/>
<keyword evidence="1" id="KW-0805">Transcription regulation</keyword>
<dbReference type="SMART" id="SM00100">
    <property type="entry name" value="cNMP"/>
    <property type="match status" value="1"/>
</dbReference>
<protein>
    <submittedName>
        <fullName evidence="6">Crp/Fnr family transcriptional regulator</fullName>
    </submittedName>
</protein>
<accession>A0A939E8Y3</accession>
<dbReference type="InterPro" id="IPR000595">
    <property type="entry name" value="cNMP-bd_dom"/>
</dbReference>
<comment type="caution">
    <text evidence="6">The sequence shown here is derived from an EMBL/GenBank/DDBJ whole genome shotgun (WGS) entry which is preliminary data.</text>
</comment>
<dbReference type="CDD" id="cd00038">
    <property type="entry name" value="CAP_ED"/>
    <property type="match status" value="1"/>
</dbReference>
<dbReference type="EMBL" id="JAEKJZ010000001">
    <property type="protein sequence ID" value="MBN9668765.1"/>
    <property type="molecule type" value="Genomic_DNA"/>
</dbReference>
<dbReference type="RefSeq" id="WP_207137971.1">
    <property type="nucleotide sequence ID" value="NZ_JAEKJZ010000001.1"/>
</dbReference>
<dbReference type="GO" id="GO:0006355">
    <property type="term" value="P:regulation of DNA-templated transcription"/>
    <property type="evidence" value="ECO:0007669"/>
    <property type="project" value="InterPro"/>
</dbReference>
<dbReference type="Pfam" id="PF00027">
    <property type="entry name" value="cNMP_binding"/>
    <property type="match status" value="1"/>
</dbReference>
<keyword evidence="3" id="KW-0804">Transcription</keyword>
<evidence type="ECO:0000256" key="1">
    <source>
        <dbReference type="ARBA" id="ARBA00023015"/>
    </source>
</evidence>
<dbReference type="PROSITE" id="PS51063">
    <property type="entry name" value="HTH_CRP_2"/>
    <property type="match status" value="1"/>
</dbReference>
<dbReference type="InterPro" id="IPR036390">
    <property type="entry name" value="WH_DNA-bd_sf"/>
</dbReference>
<dbReference type="Proteomes" id="UP000664096">
    <property type="component" value="Unassembled WGS sequence"/>
</dbReference>
<sequence>MIDLNIKNAFDLAGLRATRLTLGKNDALFRAGDPVVRMHYVAEGQIVMLRTLENGQELAVQRAGPGNLFAEASLFSDSYHCDAVCVTPVVCETYDKQEILRALEVPEVALSVLKAYSLQIRDLRSQIELRNIKRADQRLLTYLNTLSPDKDGWREPGLSWKDVSRTLGLTHEACYRALAKLEKEKRIERAAGRYRLVYP</sequence>
<reference evidence="6" key="1">
    <citation type="submission" date="2020-12" db="EMBL/GenBank/DDBJ databases">
        <title>Oil enriched cultivation method for isolating marine PHA-producing bacteria.</title>
        <authorList>
            <person name="Zheng W."/>
            <person name="Yu S."/>
            <person name="Huang Y."/>
        </authorList>
    </citation>
    <scope>NUCLEOTIDE SEQUENCE</scope>
    <source>
        <strain evidence="6">SY-2-12</strain>
    </source>
</reference>
<dbReference type="Gene3D" id="2.60.120.10">
    <property type="entry name" value="Jelly Rolls"/>
    <property type="match status" value="1"/>
</dbReference>
<evidence type="ECO:0000256" key="2">
    <source>
        <dbReference type="ARBA" id="ARBA00023125"/>
    </source>
</evidence>
<dbReference type="InterPro" id="IPR012318">
    <property type="entry name" value="HTH_CRP"/>
</dbReference>
<organism evidence="6 7">
    <name type="scientific">Roseibium aggregatum</name>
    <dbReference type="NCBI Taxonomy" id="187304"/>
    <lineage>
        <taxon>Bacteria</taxon>
        <taxon>Pseudomonadati</taxon>
        <taxon>Pseudomonadota</taxon>
        <taxon>Alphaproteobacteria</taxon>
        <taxon>Hyphomicrobiales</taxon>
        <taxon>Stappiaceae</taxon>
        <taxon>Roseibium</taxon>
    </lineage>
</organism>
<dbReference type="GO" id="GO:0003677">
    <property type="term" value="F:DNA binding"/>
    <property type="evidence" value="ECO:0007669"/>
    <property type="project" value="UniProtKB-KW"/>
</dbReference>
<dbReference type="SUPFAM" id="SSF51206">
    <property type="entry name" value="cAMP-binding domain-like"/>
    <property type="match status" value="1"/>
</dbReference>
<feature type="domain" description="HTH crp-type" evidence="5">
    <location>
        <begin position="133"/>
        <end position="199"/>
    </location>
</feature>
<keyword evidence="2" id="KW-0238">DNA-binding</keyword>
<dbReference type="InterPro" id="IPR018490">
    <property type="entry name" value="cNMP-bd_dom_sf"/>
</dbReference>
<evidence type="ECO:0000256" key="3">
    <source>
        <dbReference type="ARBA" id="ARBA00023163"/>
    </source>
</evidence>
<dbReference type="PROSITE" id="PS50042">
    <property type="entry name" value="CNMP_BINDING_3"/>
    <property type="match status" value="1"/>
</dbReference>
<dbReference type="InterPro" id="IPR014710">
    <property type="entry name" value="RmlC-like_jellyroll"/>
</dbReference>
<evidence type="ECO:0000313" key="7">
    <source>
        <dbReference type="Proteomes" id="UP000664096"/>
    </source>
</evidence>
<evidence type="ECO:0000259" key="5">
    <source>
        <dbReference type="PROSITE" id="PS51063"/>
    </source>
</evidence>